<dbReference type="KEGG" id="mhe:MHC_04050"/>
<keyword evidence="1" id="KW-1133">Transmembrane helix</keyword>
<dbReference type="AlphaFoldDB" id="H6N7P4"/>
<keyword evidence="3" id="KW-1185">Reference proteome</keyword>
<dbReference type="Proteomes" id="UP000009135">
    <property type="component" value="Chromosome"/>
</dbReference>
<evidence type="ECO:0000256" key="1">
    <source>
        <dbReference type="SAM" id="Phobius"/>
    </source>
</evidence>
<reference evidence="2 3" key="1">
    <citation type="journal article" date="2012" name="J. Bacteriol.">
        <title>Complete genome sequence of Mycoplasma haemocanis strain Illinois.</title>
        <authorList>
            <person name="do Nascimento N.C."/>
            <person name="Guimaraes A.M."/>
            <person name="Santos A.P."/>
            <person name="Sanmiguel P.J."/>
            <person name="Messick J.B."/>
        </authorList>
    </citation>
    <scope>NUCLEOTIDE SEQUENCE [LARGE SCALE GENOMIC DNA]</scope>
    <source>
        <strain evidence="2 3">Illinois</strain>
    </source>
</reference>
<evidence type="ECO:0000313" key="2">
    <source>
        <dbReference type="EMBL" id="AEW45666.1"/>
    </source>
</evidence>
<keyword evidence="1" id="KW-0472">Membrane</keyword>
<dbReference type="OrthoDB" id="401554at2"/>
<keyword evidence="1" id="KW-0812">Transmembrane</keyword>
<dbReference type="STRING" id="1111676.MHC_04050"/>
<evidence type="ECO:0000313" key="3">
    <source>
        <dbReference type="Proteomes" id="UP000009135"/>
    </source>
</evidence>
<proteinExistence type="predicted"/>
<dbReference type="EMBL" id="CP003199">
    <property type="protein sequence ID" value="AEW45666.1"/>
    <property type="molecule type" value="Genomic_DNA"/>
</dbReference>
<accession>H6N7P4</accession>
<sequence>MAKLFPILAVSGLSIIGAGGWYGFSGLRPKNLKQYLEWQGFESAFHASGLVWKSILAEHKEIVTRRTKKTNPTESDIKDWCIQHLYATDYESFKDDASKICVNNPETVRAKIIQQDGDIKSLIEGSEGDKNKNYKVAYIFRKHITGFLGLISFTPPEKGEGIEGGGRALEKWCKKSLDSKPDDFLVANVKSLCSSKGFNTIKELIEKQSETGSLLTDSNNQAELIKKHNSINEKSSWLADAKETSNQSNYFDLKEWCTTYMNKNFYDEGTFSDVYPKFRFRCLKS</sequence>
<name>H6N7P4_MYCHN</name>
<dbReference type="HOGENOM" id="CLU_087907_0_0_14"/>
<gene>
    <name evidence="2" type="ordered locus">MHC_04050</name>
</gene>
<protein>
    <submittedName>
        <fullName evidence="2">Uncharacterized protein</fullName>
    </submittedName>
</protein>
<organism evidence="2 3">
    <name type="scientific">Mycoplasma haemocanis (strain Illinois)</name>
    <dbReference type="NCBI Taxonomy" id="1111676"/>
    <lineage>
        <taxon>Bacteria</taxon>
        <taxon>Bacillati</taxon>
        <taxon>Mycoplasmatota</taxon>
        <taxon>Mollicutes</taxon>
        <taxon>Mycoplasmataceae</taxon>
        <taxon>Mycoplasma</taxon>
    </lineage>
</organism>
<feature type="transmembrane region" description="Helical" evidence="1">
    <location>
        <begin position="6"/>
        <end position="24"/>
    </location>
</feature>